<gene>
    <name evidence="1" type="ORF">JCM19294_2822</name>
</gene>
<accession>A0A090PZ69</accession>
<dbReference type="STRING" id="319236.BST91_10720"/>
<organism evidence="1 2">
    <name type="scientific">Nonlabens tegetincola</name>
    <dbReference type="NCBI Taxonomy" id="323273"/>
    <lineage>
        <taxon>Bacteria</taxon>
        <taxon>Pseudomonadati</taxon>
        <taxon>Bacteroidota</taxon>
        <taxon>Flavobacteriia</taxon>
        <taxon>Flavobacteriales</taxon>
        <taxon>Flavobacteriaceae</taxon>
        <taxon>Nonlabens</taxon>
    </lineage>
</organism>
<evidence type="ECO:0000313" key="2">
    <source>
        <dbReference type="Proteomes" id="UP000029221"/>
    </source>
</evidence>
<dbReference type="EMBL" id="BBML01000001">
    <property type="protein sequence ID" value="GAK96040.1"/>
    <property type="molecule type" value="Genomic_DNA"/>
</dbReference>
<reference evidence="1" key="1">
    <citation type="journal article" date="2014" name="Genome Announc.">
        <title>Draft Genome Sequences of Marine Flavobacterium Nonlabens Strains NR17, NR24, NR27, NR32, NR33, and Ara13.</title>
        <authorList>
            <person name="Nakanishi M."/>
            <person name="Meirelles P."/>
            <person name="Suzuki R."/>
            <person name="Takatani N."/>
            <person name="Mino S."/>
            <person name="Suda W."/>
            <person name="Oshima K."/>
            <person name="Hattori M."/>
            <person name="Ohkuma M."/>
            <person name="Hosokawa M."/>
            <person name="Miyashita K."/>
            <person name="Thompson F.L."/>
            <person name="Niwa A."/>
            <person name="Sawabe T."/>
            <person name="Sawabe T."/>
        </authorList>
    </citation>
    <scope>NUCLEOTIDE SEQUENCE [LARGE SCALE GENOMIC DNA]</scope>
    <source>
        <strain evidence="1">JCM 19294</strain>
    </source>
</reference>
<evidence type="ECO:0000313" key="1">
    <source>
        <dbReference type="EMBL" id="GAK96040.1"/>
    </source>
</evidence>
<dbReference type="eggNOG" id="ENOG502Z9ZK">
    <property type="taxonomic scope" value="Bacteria"/>
</dbReference>
<sequence>MQEFYGIDDFGALYYGKDQALVKKTTTQSTNYFDIQLGPITSVDLLNPLKIVVFYEDTQTVVILDNRLNEIQRVSLSTLNPLRFISKVQLAGDRRLWMLNADTNRIELYDYINNRIISSTPVIKGNIRHIYTDYNFCHVQVDDSLISFNTYGSKTSTLSLNGAMLAYHLEQLVIIQGNDVTSYNFGKDFRFRESETTKIPKEILITENNKSFHLKTGNLYIWSSGKIHSLELNFKK</sequence>
<name>A0A090PZ69_9FLAO</name>
<dbReference type="SUPFAM" id="SSF63825">
    <property type="entry name" value="YWTD domain"/>
    <property type="match status" value="1"/>
</dbReference>
<comment type="caution">
    <text evidence="1">The sequence shown here is derived from an EMBL/GenBank/DDBJ whole genome shotgun (WGS) entry which is preliminary data.</text>
</comment>
<proteinExistence type="predicted"/>
<dbReference type="Proteomes" id="UP000029221">
    <property type="component" value="Unassembled WGS sequence"/>
</dbReference>
<keyword evidence="2" id="KW-1185">Reference proteome</keyword>
<protein>
    <submittedName>
        <fullName evidence="1">Uncharacterized protein</fullName>
    </submittedName>
</protein>
<dbReference type="AlphaFoldDB" id="A0A090PZ69"/>